<evidence type="ECO:0000313" key="4">
    <source>
        <dbReference type="RefSeq" id="XP_058987648.1"/>
    </source>
</evidence>
<keyword evidence="3" id="KW-1185">Reference proteome</keyword>
<dbReference type="InterPro" id="IPR036508">
    <property type="entry name" value="Chitin-bd_dom_sf"/>
</dbReference>
<protein>
    <submittedName>
        <fullName evidence="4">Uncharacterized protein LOC101893130</fullName>
    </submittedName>
</protein>
<dbReference type="Pfam" id="PF01607">
    <property type="entry name" value="CBM_14"/>
    <property type="match status" value="1"/>
</dbReference>
<dbReference type="InterPro" id="IPR002557">
    <property type="entry name" value="Chitin-bd_dom"/>
</dbReference>
<dbReference type="GeneID" id="101893130"/>
<evidence type="ECO:0000259" key="2">
    <source>
        <dbReference type="PROSITE" id="PS50940"/>
    </source>
</evidence>
<gene>
    <name evidence="4" type="primary">LOC101893130</name>
</gene>
<reference evidence="4" key="1">
    <citation type="submission" date="2025-08" db="UniProtKB">
        <authorList>
            <consortium name="RefSeq"/>
        </authorList>
    </citation>
    <scope>IDENTIFICATION</scope>
    <source>
        <strain evidence="4">Aabys</strain>
        <tissue evidence="4">Whole body</tissue>
    </source>
</reference>
<accession>A0ABM3VPB9</accession>
<dbReference type="RefSeq" id="XP_058987648.1">
    <property type="nucleotide sequence ID" value="XM_059131665.1"/>
</dbReference>
<evidence type="ECO:0000313" key="3">
    <source>
        <dbReference type="Proteomes" id="UP001652621"/>
    </source>
</evidence>
<evidence type="ECO:0000256" key="1">
    <source>
        <dbReference type="SAM" id="MobiDB-lite"/>
    </source>
</evidence>
<name>A0ABM3VPB9_MUSDO</name>
<dbReference type="Gene3D" id="3.20.20.80">
    <property type="entry name" value="Glycosidases"/>
    <property type="match status" value="1"/>
</dbReference>
<feature type="region of interest" description="Disordered" evidence="1">
    <location>
        <begin position="83"/>
        <end position="106"/>
    </location>
</feature>
<feature type="compositionally biased region" description="Low complexity" evidence="1">
    <location>
        <begin position="85"/>
        <end position="102"/>
    </location>
</feature>
<dbReference type="PROSITE" id="PS50940">
    <property type="entry name" value="CHIT_BIND_II"/>
    <property type="match status" value="1"/>
</dbReference>
<proteinExistence type="predicted"/>
<organism evidence="3 4">
    <name type="scientific">Musca domestica</name>
    <name type="common">House fly</name>
    <dbReference type="NCBI Taxonomy" id="7370"/>
    <lineage>
        <taxon>Eukaryota</taxon>
        <taxon>Metazoa</taxon>
        <taxon>Ecdysozoa</taxon>
        <taxon>Arthropoda</taxon>
        <taxon>Hexapoda</taxon>
        <taxon>Insecta</taxon>
        <taxon>Pterygota</taxon>
        <taxon>Neoptera</taxon>
        <taxon>Endopterygota</taxon>
        <taxon>Diptera</taxon>
        <taxon>Brachycera</taxon>
        <taxon>Muscomorpha</taxon>
        <taxon>Muscoidea</taxon>
        <taxon>Muscidae</taxon>
        <taxon>Musca</taxon>
    </lineage>
</organism>
<dbReference type="SUPFAM" id="SSF57625">
    <property type="entry name" value="Invertebrate chitin-binding proteins"/>
    <property type="match status" value="1"/>
</dbReference>
<feature type="domain" description="Chitin-binding type-2" evidence="2">
    <location>
        <begin position="110"/>
        <end position="175"/>
    </location>
</feature>
<sequence>MTVESVMQLKRLLALVQTHLVYVLELITQQILGLSAPAIWCVTQMILGYVWRCVNKLFLSNCMKFSIDLSIFQDAATCSFRDDPTTTTTTTTTEATTTSTTTPSPKEDPAGFCAVIQQEGRFPVGTDDATTCHQYVHCLNVNGVWYGPTYNCPGKYYYDSALKSCVPKMPAHCGPKVSGLSFRSILLE</sequence>
<dbReference type="Proteomes" id="UP001652621">
    <property type="component" value="Unplaced"/>
</dbReference>